<keyword evidence="2" id="KW-1185">Reference proteome</keyword>
<dbReference type="Proteomes" id="UP000073604">
    <property type="component" value="Chromosome"/>
</dbReference>
<dbReference type="STRING" id="53952.A0127_09585"/>
<gene>
    <name evidence="1" type="ORF">A0127_09585</name>
</gene>
<dbReference type="EMBL" id="CP014750">
    <property type="protein sequence ID" value="AMQ19392.1"/>
    <property type="molecule type" value="Genomic_DNA"/>
</dbReference>
<organism evidence="1 2">
    <name type="scientific">Thermococcus peptonophilus</name>
    <dbReference type="NCBI Taxonomy" id="53952"/>
    <lineage>
        <taxon>Archaea</taxon>
        <taxon>Methanobacteriati</taxon>
        <taxon>Methanobacteriota</taxon>
        <taxon>Thermococci</taxon>
        <taxon>Thermococcales</taxon>
        <taxon>Thermococcaceae</taxon>
        <taxon>Thermococcus</taxon>
    </lineage>
</organism>
<reference evidence="2" key="1">
    <citation type="submission" date="2016-03" db="EMBL/GenBank/DDBJ databases">
        <authorList>
            <person name="Oger P.M."/>
        </authorList>
    </citation>
    <scope>NUCLEOTIDE SEQUENCE [LARGE SCALE GENOMIC DNA]</scope>
    <source>
        <strain evidence="2">OG-1</strain>
    </source>
</reference>
<proteinExistence type="predicted"/>
<protein>
    <recommendedName>
        <fullName evidence="3">Zinc-binding protein</fullName>
    </recommendedName>
</protein>
<dbReference type="AlphaFoldDB" id="A0A142CX90"/>
<accession>A0A142CX90</accession>
<name>A0A142CX90_9EURY</name>
<sequence length="124" mass="13600">MGTSKLCIIVCANSLSELVVREALKELGNDVALCPLSMDATGVENVKDAITKAKYVMVVDSCSDECGKKRAEALRIHYDEHLNLEEELGIKMPCYRNPAIEVVDDVGLAAAHLVERVKEVLEKL</sequence>
<dbReference type="InterPro" id="IPR014958">
    <property type="entry name" value="DGC"/>
</dbReference>
<evidence type="ECO:0008006" key="3">
    <source>
        <dbReference type="Google" id="ProtNLM"/>
    </source>
</evidence>
<dbReference type="Pfam" id="PF08859">
    <property type="entry name" value="DGC"/>
    <property type="match status" value="1"/>
</dbReference>
<evidence type="ECO:0000313" key="2">
    <source>
        <dbReference type="Proteomes" id="UP000073604"/>
    </source>
</evidence>
<evidence type="ECO:0000313" key="1">
    <source>
        <dbReference type="EMBL" id="AMQ19392.1"/>
    </source>
</evidence>
<dbReference type="KEGG" id="tpep:A0127_09585"/>